<accession>A0ABS3L3W6</accession>
<organism evidence="1 2">
    <name type="scientific">Staphylococcus nepalensis</name>
    <dbReference type="NCBI Taxonomy" id="214473"/>
    <lineage>
        <taxon>Bacteria</taxon>
        <taxon>Bacillati</taxon>
        <taxon>Bacillota</taxon>
        <taxon>Bacilli</taxon>
        <taxon>Bacillales</taxon>
        <taxon>Staphylococcaceae</taxon>
        <taxon>Staphylococcus</taxon>
    </lineage>
</organism>
<proteinExistence type="predicted"/>
<dbReference type="RefSeq" id="WP_207572501.1">
    <property type="nucleotide sequence ID" value="NZ_JAFNLQ010000006.1"/>
</dbReference>
<evidence type="ECO:0000313" key="1">
    <source>
        <dbReference type="EMBL" id="MBO1228232.1"/>
    </source>
</evidence>
<name>A0ABS3L3W6_9STAP</name>
<gene>
    <name evidence="1" type="ORF">J3T88_13105</name>
</gene>
<evidence type="ECO:0000313" key="2">
    <source>
        <dbReference type="Proteomes" id="UP000664081"/>
    </source>
</evidence>
<reference evidence="1 2" key="1">
    <citation type="submission" date="2021-03" db="EMBL/GenBank/DDBJ databases">
        <title>Staphylococci and Mammaliicocci in bats.</title>
        <authorList>
            <person name="Fountain K."/>
        </authorList>
    </citation>
    <scope>NUCLEOTIDE SEQUENCE [LARGE SCALE GENOMIC DNA]</scope>
    <source>
        <strain evidence="1 2">18_1_E_SW</strain>
    </source>
</reference>
<dbReference type="EMBL" id="JAFNLT010000013">
    <property type="protein sequence ID" value="MBO1228232.1"/>
    <property type="molecule type" value="Genomic_DNA"/>
</dbReference>
<evidence type="ECO:0008006" key="3">
    <source>
        <dbReference type="Google" id="ProtNLM"/>
    </source>
</evidence>
<protein>
    <recommendedName>
        <fullName evidence="3">DUF3168 domain-containing protein</fullName>
    </recommendedName>
</protein>
<keyword evidence="2" id="KW-1185">Reference proteome</keyword>
<dbReference type="Proteomes" id="UP000664081">
    <property type="component" value="Unassembled WGS sequence"/>
</dbReference>
<sequence>MSKHPLVRMYQLINSNDELVQLVKSKQKTKTDEPPIFTFKIPETYQKTEYAPFIRLTVINLGNAVYRDNDSDHYLFSFAVETFAKSISEAYEISQKIISIFKTIDSKCFAQDLSEDEEFSLYNNMLSFRVLLNEKEQ</sequence>
<comment type="caution">
    <text evidence="1">The sequence shown here is derived from an EMBL/GenBank/DDBJ whole genome shotgun (WGS) entry which is preliminary data.</text>
</comment>